<evidence type="ECO:0000256" key="2">
    <source>
        <dbReference type="SAM" id="SignalP"/>
    </source>
</evidence>
<dbReference type="Proteomes" id="UP001317705">
    <property type="component" value="Chromosome"/>
</dbReference>
<keyword evidence="2" id="KW-0732">Signal</keyword>
<organism evidence="4 5">
    <name type="scientific">Geotalea uraniireducens</name>
    <dbReference type="NCBI Taxonomy" id="351604"/>
    <lineage>
        <taxon>Bacteria</taxon>
        <taxon>Pseudomonadati</taxon>
        <taxon>Thermodesulfobacteriota</taxon>
        <taxon>Desulfuromonadia</taxon>
        <taxon>Geobacterales</taxon>
        <taxon>Geobacteraceae</taxon>
        <taxon>Geotalea</taxon>
    </lineage>
</organism>
<accession>A0ABN6VYN9</accession>
<feature type="domain" description="Glycine-zipper-containing OmpA-like membrane" evidence="3">
    <location>
        <begin position="72"/>
        <end position="114"/>
    </location>
</feature>
<feature type="signal peptide" evidence="2">
    <location>
        <begin position="1"/>
        <end position="18"/>
    </location>
</feature>
<evidence type="ECO:0000313" key="5">
    <source>
        <dbReference type="Proteomes" id="UP001317705"/>
    </source>
</evidence>
<feature type="chain" id="PRO_5045436704" description="Glycine-zipper-containing OmpA-like membrane domain-containing protein" evidence="2">
    <location>
        <begin position="19"/>
        <end position="183"/>
    </location>
</feature>
<reference evidence="4 5" key="1">
    <citation type="submission" date="2022-12" db="EMBL/GenBank/DDBJ databases">
        <title>Polyphasic characterization of Geotalea uranireducens NIT-SL11 newly isolated from a complex of sewage sludge and microbially reduced graphene oxide.</title>
        <authorList>
            <person name="Xie L."/>
            <person name="Yoshida N."/>
            <person name="Meng L."/>
        </authorList>
    </citation>
    <scope>NUCLEOTIDE SEQUENCE [LARGE SCALE GENOMIC DNA]</scope>
    <source>
        <strain evidence="4 5">NIT-SL11</strain>
    </source>
</reference>
<dbReference type="EMBL" id="AP027151">
    <property type="protein sequence ID" value="BDV44647.1"/>
    <property type="molecule type" value="Genomic_DNA"/>
</dbReference>
<feature type="region of interest" description="Disordered" evidence="1">
    <location>
        <begin position="155"/>
        <end position="183"/>
    </location>
</feature>
<name>A0ABN6VYN9_9BACT</name>
<dbReference type="PROSITE" id="PS51257">
    <property type="entry name" value="PROKAR_LIPOPROTEIN"/>
    <property type="match status" value="1"/>
</dbReference>
<sequence length="183" mass="18548">MKSKRVRKLALIMTFLLAGGCATMPTGPSVLVLPAPGKSLEQFRVDDLVCRQWAGQQIGLSAQETANQNTLGGAAIGTALGAGAGALLGAASGHAGAGAAIGAGSGLLLGTAAGAGAGETYGWQAQERYDYAYVQCMYAKGNQIPGQVHRYRIRRLTPSTPPPPPSGGSAVPPDYVPEGDAVE</sequence>
<dbReference type="RefSeq" id="WP_282000741.1">
    <property type="nucleotide sequence ID" value="NZ_AP027151.1"/>
</dbReference>
<protein>
    <recommendedName>
        <fullName evidence="3">Glycine-zipper-containing OmpA-like membrane domain-containing protein</fullName>
    </recommendedName>
</protein>
<keyword evidence="5" id="KW-1185">Reference proteome</keyword>
<proteinExistence type="predicted"/>
<evidence type="ECO:0000259" key="3">
    <source>
        <dbReference type="Pfam" id="PF13436"/>
    </source>
</evidence>
<dbReference type="InterPro" id="IPR025693">
    <property type="entry name" value="Gly-zipper_OmpA-like_dom"/>
</dbReference>
<gene>
    <name evidence="4" type="ORF">GURASL_35700</name>
</gene>
<dbReference type="Pfam" id="PF13436">
    <property type="entry name" value="Gly-zipper_OmpA"/>
    <property type="match status" value="1"/>
</dbReference>
<evidence type="ECO:0000256" key="1">
    <source>
        <dbReference type="SAM" id="MobiDB-lite"/>
    </source>
</evidence>
<evidence type="ECO:0000313" key="4">
    <source>
        <dbReference type="EMBL" id="BDV44647.1"/>
    </source>
</evidence>